<accession>A0AAP0HGE1</accession>
<evidence type="ECO:0000313" key="1">
    <source>
        <dbReference type="EMBL" id="KAK9083862.1"/>
    </source>
</evidence>
<proteinExistence type="predicted"/>
<evidence type="ECO:0000313" key="2">
    <source>
        <dbReference type="Proteomes" id="UP001419268"/>
    </source>
</evidence>
<reference evidence="1 2" key="1">
    <citation type="submission" date="2024-01" db="EMBL/GenBank/DDBJ databases">
        <title>Genome assemblies of Stephania.</title>
        <authorList>
            <person name="Yang L."/>
        </authorList>
    </citation>
    <scope>NUCLEOTIDE SEQUENCE [LARGE SCALE GENOMIC DNA]</scope>
    <source>
        <strain evidence="1">JXDWG</strain>
        <tissue evidence="1">Leaf</tissue>
    </source>
</reference>
<sequence>MVRDHTEIVQQILLRLKATQERHKSYYDLYHQIVEYSEGDWVYLKVSLAKAITDLD</sequence>
<dbReference type="AlphaFoldDB" id="A0AAP0HGE1"/>
<dbReference type="Proteomes" id="UP001419268">
    <property type="component" value="Unassembled WGS sequence"/>
</dbReference>
<dbReference type="EMBL" id="JBBNAG010000013">
    <property type="protein sequence ID" value="KAK9083862.1"/>
    <property type="molecule type" value="Genomic_DNA"/>
</dbReference>
<keyword evidence="2" id="KW-1185">Reference proteome</keyword>
<comment type="caution">
    <text evidence="1">The sequence shown here is derived from an EMBL/GenBank/DDBJ whole genome shotgun (WGS) entry which is preliminary data.</text>
</comment>
<gene>
    <name evidence="1" type="ORF">Scep_030333</name>
</gene>
<protein>
    <submittedName>
        <fullName evidence="1">Uncharacterized protein</fullName>
    </submittedName>
</protein>
<organism evidence="1 2">
    <name type="scientific">Stephania cephalantha</name>
    <dbReference type="NCBI Taxonomy" id="152367"/>
    <lineage>
        <taxon>Eukaryota</taxon>
        <taxon>Viridiplantae</taxon>
        <taxon>Streptophyta</taxon>
        <taxon>Embryophyta</taxon>
        <taxon>Tracheophyta</taxon>
        <taxon>Spermatophyta</taxon>
        <taxon>Magnoliopsida</taxon>
        <taxon>Ranunculales</taxon>
        <taxon>Menispermaceae</taxon>
        <taxon>Menispermoideae</taxon>
        <taxon>Cissampelideae</taxon>
        <taxon>Stephania</taxon>
    </lineage>
</organism>
<name>A0AAP0HGE1_9MAGN</name>